<dbReference type="OrthoDB" id="10421037at2759"/>
<sequence length="232" mass="26701">MVIKNTAFSLMLAHVFWVHCSGQSDYSKIPPKEQKYMEHVENLLQGRAKLSLERAVNGIIENNKHICWTSTFIKYSWPEYTHTVQFIDRTKKGADRKQKRYANWSVGLKNGIPSVLVNAQDRLLRCLGLKNGIPSVLVNAQDPQVYGDYTLYFARPTCFVMGNETAQAPSNGNVSSEVYADRATCQLWFRRRVDWDDKEECMAAFFRECNSINGVYYKYRRGVCNSVNSNDK</sequence>
<reference evidence="2" key="1">
    <citation type="submission" date="2019-09" db="EMBL/GenBank/DDBJ databases">
        <title>Organ-specific transcriptomic study of the physiology of the cattle tick, Rhipicephalus microplus.</title>
        <authorList>
            <person name="Tirloni L."/>
            <person name="Braz G."/>
            <person name="Gandara A.C.P."/>
            <person name="Sabadin G.A."/>
            <person name="da Silva R.M."/>
            <person name="Guizzo M.G."/>
            <person name="Machado J.A."/>
            <person name="Costa E.P."/>
            <person name="Gomes H.F."/>
            <person name="Moraes J."/>
            <person name="Mota M.B.S."/>
            <person name="Mesquita R.D."/>
            <person name="Alvarenga P.H."/>
            <person name="Alves F."/>
            <person name="Seixas A."/>
            <person name="da Fonseca R.N."/>
            <person name="Fogaca A."/>
            <person name="Logullo C."/>
            <person name="Tanaka A."/>
            <person name="Daffre S."/>
            <person name="Termignoni C."/>
            <person name="Vaz I.S.Jr."/>
            <person name="Oliveira P.L."/>
            <person name="Ribeiro J.M."/>
        </authorList>
    </citation>
    <scope>NUCLEOTIDE SEQUENCE</scope>
    <source>
        <strain evidence="2">Porto Alegre</strain>
    </source>
</reference>
<evidence type="ECO:0000313" key="2">
    <source>
        <dbReference type="EMBL" id="NOV35784.1"/>
    </source>
</evidence>
<accession>A0A6M2CQN2</accession>
<dbReference type="EMBL" id="GHWJ01003047">
    <property type="protein sequence ID" value="NOV35784.1"/>
    <property type="molecule type" value="Transcribed_RNA"/>
</dbReference>
<name>A0A6M2CQN2_RHIMP</name>
<proteinExistence type="predicted"/>
<dbReference type="VEuPathDB" id="VectorBase:LOC119179661"/>
<evidence type="ECO:0000256" key="1">
    <source>
        <dbReference type="SAM" id="SignalP"/>
    </source>
</evidence>
<dbReference type="InterPro" id="IPR012674">
    <property type="entry name" value="Calycin"/>
</dbReference>
<organism evidence="2">
    <name type="scientific">Rhipicephalus microplus</name>
    <name type="common">Cattle tick</name>
    <name type="synonym">Boophilus microplus</name>
    <dbReference type="NCBI Taxonomy" id="6941"/>
    <lineage>
        <taxon>Eukaryota</taxon>
        <taxon>Metazoa</taxon>
        <taxon>Ecdysozoa</taxon>
        <taxon>Arthropoda</taxon>
        <taxon>Chelicerata</taxon>
        <taxon>Arachnida</taxon>
        <taxon>Acari</taxon>
        <taxon>Parasitiformes</taxon>
        <taxon>Ixodida</taxon>
        <taxon>Ixodoidea</taxon>
        <taxon>Ixodidae</taxon>
        <taxon>Rhipicephalinae</taxon>
        <taxon>Rhipicephalus</taxon>
        <taxon>Boophilus</taxon>
    </lineage>
</organism>
<dbReference type="Gene3D" id="2.40.128.20">
    <property type="match status" value="1"/>
</dbReference>
<feature type="signal peptide" evidence="1">
    <location>
        <begin position="1"/>
        <end position="22"/>
    </location>
</feature>
<protein>
    <submittedName>
        <fullName evidence="2">Putative lipocalin</fullName>
    </submittedName>
</protein>
<dbReference type="AlphaFoldDB" id="A0A6M2CQN2"/>
<keyword evidence="1" id="KW-0732">Signal</keyword>
<feature type="chain" id="PRO_5026891530" evidence="1">
    <location>
        <begin position="23"/>
        <end position="232"/>
    </location>
</feature>